<dbReference type="Gene3D" id="1.10.287.1490">
    <property type="match status" value="1"/>
</dbReference>
<keyword evidence="3" id="KW-0812">Transmembrane</keyword>
<dbReference type="AlphaFoldDB" id="A0A238LE70"/>
<keyword evidence="5" id="KW-1185">Reference proteome</keyword>
<dbReference type="RefSeq" id="WP_093991296.1">
    <property type="nucleotide sequence ID" value="NZ_FXZK01000001.1"/>
</dbReference>
<keyword evidence="3" id="KW-0472">Membrane</keyword>
<evidence type="ECO:0000256" key="2">
    <source>
        <dbReference type="SAM" id="MobiDB-lite"/>
    </source>
</evidence>
<evidence type="ECO:0000256" key="1">
    <source>
        <dbReference type="SAM" id="Coils"/>
    </source>
</evidence>
<dbReference type="Proteomes" id="UP000201613">
    <property type="component" value="Unassembled WGS sequence"/>
</dbReference>
<feature type="region of interest" description="Disordered" evidence="2">
    <location>
        <begin position="1"/>
        <end position="136"/>
    </location>
</feature>
<keyword evidence="3" id="KW-1133">Transmembrane helix</keyword>
<protein>
    <submittedName>
        <fullName evidence="4">Chromosome partition protein Smc</fullName>
    </submittedName>
</protein>
<feature type="compositionally biased region" description="Acidic residues" evidence="2">
    <location>
        <begin position="67"/>
        <end position="107"/>
    </location>
</feature>
<proteinExistence type="predicted"/>
<dbReference type="OrthoDB" id="7659420at2"/>
<name>A0A238LE70_9RHOB</name>
<feature type="compositionally biased region" description="Low complexity" evidence="2">
    <location>
        <begin position="108"/>
        <end position="119"/>
    </location>
</feature>
<organism evidence="4 5">
    <name type="scientific">Flavimaricola marinus</name>
    <dbReference type="NCBI Taxonomy" id="1819565"/>
    <lineage>
        <taxon>Bacteria</taxon>
        <taxon>Pseudomonadati</taxon>
        <taxon>Pseudomonadota</taxon>
        <taxon>Alphaproteobacteria</taxon>
        <taxon>Rhodobacterales</taxon>
        <taxon>Paracoccaceae</taxon>
        <taxon>Flavimaricola</taxon>
    </lineage>
</organism>
<dbReference type="EMBL" id="FXZK01000001">
    <property type="protein sequence ID" value="SMY07230.1"/>
    <property type="molecule type" value="Genomic_DNA"/>
</dbReference>
<sequence length="468" mass="48452">MARKTKTTANNSGPKGPVVDEETVEDAIEVTDESAPSKSPDEAPADADVTDQAAPELADDPAKDEAAVEEEVVAPSDEGETAAEEPTEPSDVEEVAEVLSAPDEDVTDPSPEAPSSDEPSSTREPVPTPPAPIPTPEVTVQKVGFVPLVLGGIVAAALGFGAAWFYFGQQGSILADRIADQSNKIAELESQIAAIPTDVTDLGPLETGLGEANASVSALTTRLDEVGGGLASLDERLTAVERAPTEDGTLAETAIASWERELDTIRAEIAAQQDRLQEIATNAQADLEASRAAAQEVEQNAAEAAEQAVVRAALARVQVALDSGTPFDAALSDLTEAGTEAPAALSDVAATGVPTISDLKDTFPAAARAALAAARSSGEADRDINPVTAFLRNQFDVRSVAPRDGDDPDAILSRAGAALTENRLTDAMAEIESLPEVSRVEMADWIGQAEARMAAMAAVESLDQSMNN</sequence>
<feature type="compositionally biased region" description="Acidic residues" evidence="2">
    <location>
        <begin position="19"/>
        <end position="32"/>
    </location>
</feature>
<feature type="compositionally biased region" description="Pro residues" evidence="2">
    <location>
        <begin position="126"/>
        <end position="135"/>
    </location>
</feature>
<accession>A0A238LE70</accession>
<gene>
    <name evidence="4" type="primary">smc_2</name>
    <name evidence="4" type="ORF">LOM8899_01362</name>
</gene>
<evidence type="ECO:0000313" key="4">
    <source>
        <dbReference type="EMBL" id="SMY07230.1"/>
    </source>
</evidence>
<reference evidence="4 5" key="1">
    <citation type="submission" date="2017-05" db="EMBL/GenBank/DDBJ databases">
        <authorList>
            <person name="Song R."/>
            <person name="Chenine A.L."/>
            <person name="Ruprecht R.M."/>
        </authorList>
    </citation>
    <scope>NUCLEOTIDE SEQUENCE [LARGE SCALE GENOMIC DNA]</scope>
    <source>
        <strain evidence="4 5">CECT 8899</strain>
    </source>
</reference>
<feature type="transmembrane region" description="Helical" evidence="3">
    <location>
        <begin position="145"/>
        <end position="167"/>
    </location>
</feature>
<keyword evidence="1" id="KW-0175">Coiled coil</keyword>
<evidence type="ECO:0000256" key="3">
    <source>
        <dbReference type="SAM" id="Phobius"/>
    </source>
</evidence>
<evidence type="ECO:0000313" key="5">
    <source>
        <dbReference type="Proteomes" id="UP000201613"/>
    </source>
</evidence>
<feature type="coiled-coil region" evidence="1">
    <location>
        <begin position="255"/>
        <end position="307"/>
    </location>
</feature>